<evidence type="ECO:0000259" key="1">
    <source>
        <dbReference type="Pfam" id="PF12225"/>
    </source>
</evidence>
<reference evidence="3" key="2">
    <citation type="submission" date="2011-03" db="EMBL/GenBank/DDBJ databases">
        <title>The complete genome of Desulfobacca acetoxidans DSM 11109.</title>
        <authorList>
            <consortium name="US DOE Joint Genome Institute (JGI-PGF)"/>
            <person name="Lucas S."/>
            <person name="Copeland A."/>
            <person name="Lapidus A."/>
            <person name="Bruce D."/>
            <person name="Goodwin L."/>
            <person name="Pitluck S."/>
            <person name="Peters L."/>
            <person name="Kyrpides N."/>
            <person name="Mavromatis K."/>
            <person name="Ivanova N."/>
            <person name="Ovchinnikova G."/>
            <person name="Teshima H."/>
            <person name="Detter J.C."/>
            <person name="Han C."/>
            <person name="Land M."/>
            <person name="Hauser L."/>
            <person name="Markowitz V."/>
            <person name="Cheng J.-F."/>
            <person name="Hugenholtz P."/>
            <person name="Woyke T."/>
            <person name="Wu D."/>
            <person name="Spring S."/>
            <person name="Schueler E."/>
            <person name="Brambilla E."/>
            <person name="Klenk H.-P."/>
            <person name="Eisen J.A."/>
        </authorList>
    </citation>
    <scope>NUCLEOTIDE SEQUENCE [LARGE SCALE GENOMIC DNA]</scope>
    <source>
        <strain evidence="3">ATCC 700848 / DSM 11109 / ASRB2</strain>
    </source>
</reference>
<dbReference type="InterPro" id="IPR022026">
    <property type="entry name" value="DUF5981"/>
</dbReference>
<dbReference type="AlphaFoldDB" id="F2NGT9"/>
<proteinExistence type="predicted"/>
<reference evidence="2 3" key="1">
    <citation type="journal article" date="2011" name="Stand. Genomic Sci.">
        <title>Complete genome sequence of the acetate-degrading sulfate reducer Desulfobacca acetoxidans type strain (ASRB2).</title>
        <authorList>
            <person name="Goker M."/>
            <person name="Teshima H."/>
            <person name="Lapidus A."/>
            <person name="Nolan M."/>
            <person name="Lucas S."/>
            <person name="Hammon N."/>
            <person name="Deshpande S."/>
            <person name="Cheng J.F."/>
            <person name="Tapia R."/>
            <person name="Han C."/>
            <person name="Goodwin L."/>
            <person name="Pitluck S."/>
            <person name="Huntemann M."/>
            <person name="Liolios K."/>
            <person name="Ivanova N."/>
            <person name="Pagani I."/>
            <person name="Mavromatis K."/>
            <person name="Ovchinikova G."/>
            <person name="Pati A."/>
            <person name="Chen A."/>
            <person name="Palaniappan K."/>
            <person name="Land M."/>
            <person name="Hauser L."/>
            <person name="Brambilla E.M."/>
            <person name="Rohde M."/>
            <person name="Spring S."/>
            <person name="Detter J.C."/>
            <person name="Woyke T."/>
            <person name="Bristow J."/>
            <person name="Eisen J.A."/>
            <person name="Markowitz V."/>
            <person name="Hugenholtz P."/>
            <person name="Kyrpides N.C."/>
            <person name="Klenk H.P."/>
        </authorList>
    </citation>
    <scope>NUCLEOTIDE SEQUENCE [LARGE SCALE GENOMIC DNA]</scope>
    <source>
        <strain evidence="3">ATCC 700848 / DSM 11109 / ASRB2</strain>
    </source>
</reference>
<evidence type="ECO:0000313" key="3">
    <source>
        <dbReference type="Proteomes" id="UP000000483"/>
    </source>
</evidence>
<keyword evidence="3" id="KW-1185">Reference proteome</keyword>
<dbReference type="RefSeq" id="WP_013705823.1">
    <property type="nucleotide sequence ID" value="NC_015388.1"/>
</dbReference>
<protein>
    <recommendedName>
        <fullName evidence="1">Methylene-tetrahydrofolate reductase C-terminal-like domain-containing protein</fullName>
    </recommendedName>
</protein>
<dbReference type="Proteomes" id="UP000000483">
    <property type="component" value="Chromosome"/>
</dbReference>
<gene>
    <name evidence="2" type="ordered locus">Desac_0832</name>
</gene>
<dbReference type="STRING" id="880072.Desac_0832"/>
<dbReference type="eggNOG" id="COG4656">
    <property type="taxonomic scope" value="Bacteria"/>
</dbReference>
<accession>F2NGT9</accession>
<dbReference type="Pfam" id="PF12225">
    <property type="entry name" value="DUF5981"/>
    <property type="match status" value="1"/>
</dbReference>
<name>F2NGT9_DESAR</name>
<dbReference type="KEGG" id="dao:Desac_0832"/>
<evidence type="ECO:0000313" key="2">
    <source>
        <dbReference type="EMBL" id="AEB08710.1"/>
    </source>
</evidence>
<dbReference type="EMBL" id="CP002629">
    <property type="protein sequence ID" value="AEB08710.1"/>
    <property type="molecule type" value="Genomic_DNA"/>
</dbReference>
<sequence length="222" mass="24608">MIKAVPKPIEEIIDLVKNFHKVLIVGCDGCVTVCEAGGLKEVQILAASLRLYFTQAKQRLDIDEATLTRQCDREYLGQLKDRIDAYDAVVSLACGCGVQFLAERYQDKIVYPGVNTCFMGVDLERGVYAERCQACGKCILASTGGICPIARCSKRMLNGPCGGSEKGKCEVNPDIDCGWQLIFDRLKILGQLDRFEQPVEPKNWASSRDGGPRKIVREDLRL</sequence>
<dbReference type="OrthoDB" id="9803687at2"/>
<organism evidence="2 3">
    <name type="scientific">Desulfobacca acetoxidans (strain ATCC 700848 / DSM 11109 / ASRB2)</name>
    <dbReference type="NCBI Taxonomy" id="880072"/>
    <lineage>
        <taxon>Bacteria</taxon>
        <taxon>Pseudomonadati</taxon>
        <taxon>Thermodesulfobacteriota</taxon>
        <taxon>Desulfobaccia</taxon>
        <taxon>Desulfobaccales</taxon>
        <taxon>Desulfobaccaceae</taxon>
        <taxon>Desulfobacca</taxon>
    </lineage>
</organism>
<feature type="domain" description="Methylene-tetrahydrofolate reductase C-terminal-like" evidence="1">
    <location>
        <begin position="111"/>
        <end position="204"/>
    </location>
</feature>
<dbReference type="PANTHER" id="PTHR38755:SF1">
    <property type="entry name" value="METHYLENE-TETRAHYDROFOLATE REDUCTASE C-TERMINAL DOMAIN-CONTAINING PROTEIN"/>
    <property type="match status" value="1"/>
</dbReference>
<dbReference type="PANTHER" id="PTHR38755">
    <property type="entry name" value="5,10-METHYLENETETRAHYDROFOLATE REDUCTASE"/>
    <property type="match status" value="1"/>
</dbReference>
<dbReference type="HOGENOM" id="CLU_107569_0_0_7"/>